<dbReference type="PANTHER" id="PTHR24223:SF456">
    <property type="entry name" value="MULTIDRUG RESISTANCE-ASSOCIATED PROTEIN LETHAL(2)03659"/>
    <property type="match status" value="1"/>
</dbReference>
<feature type="domain" description="ABC transporter" evidence="11">
    <location>
        <begin position="396"/>
        <end position="624"/>
    </location>
</feature>
<accession>A0AAV0AJG5</accession>
<evidence type="ECO:0000259" key="12">
    <source>
        <dbReference type="PROSITE" id="PS50929"/>
    </source>
</evidence>
<dbReference type="SUPFAM" id="SSF90123">
    <property type="entry name" value="ABC transporter transmembrane region"/>
    <property type="match status" value="2"/>
</dbReference>
<feature type="transmembrane region" description="Helical" evidence="10">
    <location>
        <begin position="188"/>
        <end position="209"/>
    </location>
</feature>
<dbReference type="PANTHER" id="PTHR24223">
    <property type="entry name" value="ATP-BINDING CASSETTE SUB-FAMILY C"/>
    <property type="match status" value="1"/>
</dbReference>
<evidence type="ECO:0000313" key="13">
    <source>
        <dbReference type="EMBL" id="CAH7667979.1"/>
    </source>
</evidence>
<dbReference type="PROSITE" id="PS50929">
    <property type="entry name" value="ABC_TM1F"/>
    <property type="match status" value="2"/>
</dbReference>
<evidence type="ECO:0000256" key="10">
    <source>
        <dbReference type="SAM" id="Phobius"/>
    </source>
</evidence>
<feature type="transmembrane region" description="Helical" evidence="10">
    <location>
        <begin position="160"/>
        <end position="182"/>
    </location>
</feature>
<dbReference type="FunFam" id="3.40.50.300:FF:000630">
    <property type="entry name" value="ATP-binding cassette (ABC) transporter, putative"/>
    <property type="match status" value="1"/>
</dbReference>
<dbReference type="SMART" id="SM00382">
    <property type="entry name" value="AAA"/>
    <property type="match status" value="2"/>
</dbReference>
<comment type="similarity">
    <text evidence="2">Belongs to the ABC transporter superfamily. ABCC family. Conjugate transporter (TC 3.A.1.208) subfamily.</text>
</comment>
<dbReference type="Gene3D" id="1.20.1560.10">
    <property type="entry name" value="ABC transporter type 1, transmembrane domain"/>
    <property type="match status" value="2"/>
</dbReference>
<evidence type="ECO:0000256" key="6">
    <source>
        <dbReference type="ARBA" id="ARBA00022840"/>
    </source>
</evidence>
<keyword evidence="7 10" id="KW-1133">Transmembrane helix</keyword>
<keyword evidence="14" id="KW-1185">Reference proteome</keyword>
<evidence type="ECO:0000313" key="14">
    <source>
        <dbReference type="Proteomes" id="UP001153365"/>
    </source>
</evidence>
<keyword evidence="4 10" id="KW-0812">Transmembrane</keyword>
<dbReference type="Gene3D" id="3.40.50.300">
    <property type="entry name" value="P-loop containing nucleotide triphosphate hydrolases"/>
    <property type="match status" value="2"/>
</dbReference>
<evidence type="ECO:0000256" key="4">
    <source>
        <dbReference type="ARBA" id="ARBA00022692"/>
    </source>
</evidence>
<comment type="caution">
    <text evidence="13">The sequence shown here is derived from an EMBL/GenBank/DDBJ whole genome shotgun (WGS) entry which is preliminary data.</text>
</comment>
<evidence type="ECO:0000256" key="8">
    <source>
        <dbReference type="ARBA" id="ARBA00023136"/>
    </source>
</evidence>
<dbReference type="Pfam" id="PF00005">
    <property type="entry name" value="ABC_tran"/>
    <property type="match status" value="2"/>
</dbReference>
<dbReference type="PROSITE" id="PS50893">
    <property type="entry name" value="ABC_TRANSPORTER_2"/>
    <property type="match status" value="2"/>
</dbReference>
<gene>
    <name evidence="13" type="ORF">PPACK8108_LOCUS2434</name>
</gene>
<feature type="domain" description="ABC transmembrane type-1" evidence="12">
    <location>
        <begin position="723"/>
        <end position="998"/>
    </location>
</feature>
<feature type="transmembrane region" description="Helical" evidence="10">
    <location>
        <begin position="720"/>
        <end position="743"/>
    </location>
</feature>
<feature type="domain" description="ABC transporter" evidence="11">
    <location>
        <begin position="1036"/>
        <end position="1269"/>
    </location>
</feature>
<evidence type="ECO:0000256" key="9">
    <source>
        <dbReference type="ARBA" id="ARBA00023180"/>
    </source>
</evidence>
<dbReference type="GO" id="GO:0016887">
    <property type="term" value="F:ATP hydrolysis activity"/>
    <property type="evidence" value="ECO:0007669"/>
    <property type="project" value="InterPro"/>
</dbReference>
<dbReference type="InterPro" id="IPR011527">
    <property type="entry name" value="ABC1_TM_dom"/>
</dbReference>
<dbReference type="PROSITE" id="PS00211">
    <property type="entry name" value="ABC_TRANSPORTER_1"/>
    <property type="match status" value="2"/>
</dbReference>
<protein>
    <submittedName>
        <fullName evidence="13">P-loop containing nucleoside triphosphate hydrolase protein</fullName>
    </submittedName>
</protein>
<dbReference type="CDD" id="cd18606">
    <property type="entry name" value="ABC_6TM_YOR1_D2_like"/>
    <property type="match status" value="1"/>
</dbReference>
<keyword evidence="8 10" id="KW-0472">Membrane</keyword>
<comment type="subcellular location">
    <subcellularLocation>
        <location evidence="1">Membrane</location>
        <topology evidence="1">Multi-pass membrane protein</topology>
    </subcellularLocation>
</comment>
<evidence type="ECO:0000256" key="2">
    <source>
        <dbReference type="ARBA" id="ARBA00009726"/>
    </source>
</evidence>
<feature type="transmembrane region" description="Helical" evidence="10">
    <location>
        <begin position="27"/>
        <end position="52"/>
    </location>
</feature>
<evidence type="ECO:0000259" key="11">
    <source>
        <dbReference type="PROSITE" id="PS50893"/>
    </source>
</evidence>
<keyword evidence="9" id="KW-0325">Glycoprotein</keyword>
<feature type="transmembrane region" description="Helical" evidence="10">
    <location>
        <begin position="81"/>
        <end position="99"/>
    </location>
</feature>
<keyword evidence="3" id="KW-0813">Transport</keyword>
<dbReference type="InterPro" id="IPR017871">
    <property type="entry name" value="ABC_transporter-like_CS"/>
</dbReference>
<proteinExistence type="inferred from homology"/>
<keyword evidence="5" id="KW-0547">Nucleotide-binding</keyword>
<dbReference type="FunFam" id="3.40.50.300:FF:000997">
    <property type="entry name" value="Multidrug resistance-associated protein 1"/>
    <property type="match status" value="1"/>
</dbReference>
<feature type="transmembrane region" description="Helical" evidence="10">
    <location>
        <begin position="270"/>
        <end position="290"/>
    </location>
</feature>
<dbReference type="CDD" id="cd03244">
    <property type="entry name" value="ABCC_MRP_domain2"/>
    <property type="match status" value="1"/>
</dbReference>
<dbReference type="Pfam" id="PF00664">
    <property type="entry name" value="ABC_membrane"/>
    <property type="match status" value="2"/>
</dbReference>
<dbReference type="InterPro" id="IPR050173">
    <property type="entry name" value="ABC_transporter_C-like"/>
</dbReference>
<dbReference type="Proteomes" id="UP001153365">
    <property type="component" value="Unassembled WGS sequence"/>
</dbReference>
<feature type="transmembrane region" description="Helical" evidence="10">
    <location>
        <begin position="945"/>
        <end position="965"/>
    </location>
</feature>
<dbReference type="CDD" id="cd18597">
    <property type="entry name" value="ABC_6TM_YOR1_D1_like"/>
    <property type="match status" value="1"/>
</dbReference>
<dbReference type="AlphaFoldDB" id="A0AAV0AJG5"/>
<evidence type="ECO:0000256" key="5">
    <source>
        <dbReference type="ARBA" id="ARBA00022741"/>
    </source>
</evidence>
<sequence length="1271" mass="142450">MLNSSVQSTERKNLLIKAFMKTFSKQFLLAGLFKFISDCLNIISILITKLIIDHVAEVYQFKQNLRESSEESLRPTCSFKAYGLAMILFLIQSFSIVCVHQFHHRSMSVGAVGRSSLISCLYKFGIRRSSFTKSILKKDKLDLLNIISTDVSRIDQFCNFFHFSWTSITQSIGILLILIHQIGTLSSLVGIITIIIFLSLQVKSVKLLYILRSKVNRSTETRIIKIQEIFKGIKFLKLFNWESTYLKIVENLRDDEINYLKLTMITATGLMSLALSLPLLGSIVSFVTYASLSSGSGSPSTVFTSLTAFNLLRLPLIMLPPSLNSISEAVSAFQRLEKLFQAGITEDLEEINQDEAMDEALIVENSSWVWGGDNLNTRELVQFDHSDLKTQSEGKIKITEEVKLDGDSSSSSFQLSDINLRIRAGSLVSIVGPVGAGKTSLLEALLGEMTKRVKGPPAKFGGTVGYCPQKSWAQNDTIRSNVLFGQNFDPVRYKSVLWASCLEEDLQKLPLGDLTVVGERAVKLSGGQRQRLNLARALYLDPDIVLLDDPLSAVDSRVGNHLFKNAIRKNLFKTFQTKVLVTHSLQYLPQVDQIIYITDGRIVENGSFEELIDSRGKFFDLYDKFMGSSESIDEIDFKDSCYSNLKSKRRDICEPPRHGIFLKEFSSDNSLDVFRVKPTIETQIDVKEVQKAEDGEELMSVSWMGNPYLKYLGLRDKTPMITLLIGVIILNQSAFVIASYWLVWWQEDAFHLAQALYMGVYAVLGVLQTVLGFIVGVIFVTLGCSASRSLHKKALRSVLQAPLAFFDTTPLGKLIEIFSKDVDTIDNNLNDSVRLFVFTLSNILGAFIAISITSPWFLIPAAGVISTYYLLTKFYQRSAGAIQRLDNSLRSSLYEHFSESMEGLSTIKAYGMISSFTKAHCRLIDEEKQAYLLKISSQRWLGVRLDLLGSMLILLVSSFVVFRATQLNPSQSALVLSYVFSITPVLSYTVRQISDINSSANSVERLSRYAYNLPQEPCNSGTGSSPPFDWPSKGSIRAKNIFMRYRPSLPEAIKGMSFEIQGGERIGIVGRTGAGKSSLLMCLLRMVELESGDLSVDGYDISKINLERLRNSISVIPQDAVIFQGTLRSNLDPLGEYEDLKVWEVLKRVGLDREIQKKCTLESEIEVDGVNLSFGERSMISLGRAMLRGSKIVILDEATASVDYKTDERLQETIQNEFRGKTVLCIAHRLKTVIGYDRILVMDNGTLAEFDTPLNLFSKRFGIFKVHTYVD</sequence>
<dbReference type="InterPro" id="IPR036640">
    <property type="entry name" value="ABC1_TM_sf"/>
</dbReference>
<dbReference type="GO" id="GO:0016020">
    <property type="term" value="C:membrane"/>
    <property type="evidence" value="ECO:0007669"/>
    <property type="project" value="UniProtKB-SubCell"/>
</dbReference>
<evidence type="ECO:0000256" key="1">
    <source>
        <dbReference type="ARBA" id="ARBA00004141"/>
    </source>
</evidence>
<dbReference type="EMBL" id="CALTRL010000409">
    <property type="protein sequence ID" value="CAH7667979.1"/>
    <property type="molecule type" value="Genomic_DNA"/>
</dbReference>
<feature type="transmembrane region" description="Helical" evidence="10">
    <location>
        <begin position="755"/>
        <end position="783"/>
    </location>
</feature>
<evidence type="ECO:0000256" key="3">
    <source>
        <dbReference type="ARBA" id="ARBA00022448"/>
    </source>
</evidence>
<dbReference type="GO" id="GO:0140359">
    <property type="term" value="F:ABC-type transporter activity"/>
    <property type="evidence" value="ECO:0007669"/>
    <property type="project" value="InterPro"/>
</dbReference>
<dbReference type="InterPro" id="IPR003593">
    <property type="entry name" value="AAA+_ATPase"/>
</dbReference>
<dbReference type="CDD" id="cd03250">
    <property type="entry name" value="ABCC_MRP_domain1"/>
    <property type="match status" value="1"/>
</dbReference>
<reference evidence="13" key="1">
    <citation type="submission" date="2022-06" db="EMBL/GenBank/DDBJ databases">
        <authorList>
            <consortium name="SYNGENTA / RWTH Aachen University"/>
        </authorList>
    </citation>
    <scope>NUCLEOTIDE SEQUENCE</scope>
</reference>
<feature type="domain" description="ABC transmembrane type-1" evidence="12">
    <location>
        <begin position="28"/>
        <end position="328"/>
    </location>
</feature>
<name>A0AAV0AJG5_PHAPC</name>
<dbReference type="FunFam" id="1.20.1560.10:FF:000010">
    <property type="entry name" value="Multidrug resistance-associated ABC transporter"/>
    <property type="match status" value="1"/>
</dbReference>
<dbReference type="InterPro" id="IPR027417">
    <property type="entry name" value="P-loop_NTPase"/>
</dbReference>
<keyword evidence="13" id="KW-0378">Hydrolase</keyword>
<evidence type="ECO:0000256" key="7">
    <source>
        <dbReference type="ARBA" id="ARBA00022989"/>
    </source>
</evidence>
<organism evidence="13 14">
    <name type="scientific">Phakopsora pachyrhizi</name>
    <name type="common">Asian soybean rust disease fungus</name>
    <dbReference type="NCBI Taxonomy" id="170000"/>
    <lineage>
        <taxon>Eukaryota</taxon>
        <taxon>Fungi</taxon>
        <taxon>Dikarya</taxon>
        <taxon>Basidiomycota</taxon>
        <taxon>Pucciniomycotina</taxon>
        <taxon>Pucciniomycetes</taxon>
        <taxon>Pucciniales</taxon>
        <taxon>Phakopsoraceae</taxon>
        <taxon>Phakopsora</taxon>
    </lineage>
</organism>
<dbReference type="GO" id="GO:0005524">
    <property type="term" value="F:ATP binding"/>
    <property type="evidence" value="ECO:0007669"/>
    <property type="project" value="UniProtKB-KW"/>
</dbReference>
<dbReference type="SUPFAM" id="SSF52540">
    <property type="entry name" value="P-loop containing nucleoside triphosphate hydrolases"/>
    <property type="match status" value="2"/>
</dbReference>
<keyword evidence="6" id="KW-0067">ATP-binding</keyword>
<dbReference type="InterPro" id="IPR003439">
    <property type="entry name" value="ABC_transporter-like_ATP-bd"/>
</dbReference>